<evidence type="ECO:0000256" key="1">
    <source>
        <dbReference type="SAM" id="MobiDB-lite"/>
    </source>
</evidence>
<dbReference type="SUPFAM" id="SSF52540">
    <property type="entry name" value="P-loop containing nucleoside triphosphate hydrolases"/>
    <property type="match status" value="1"/>
</dbReference>
<dbReference type="GO" id="GO:0004252">
    <property type="term" value="F:serine-type endopeptidase activity"/>
    <property type="evidence" value="ECO:0007669"/>
    <property type="project" value="UniProtKB-EC"/>
</dbReference>
<dbReference type="InterPro" id="IPR003959">
    <property type="entry name" value="ATPase_AAA_core"/>
</dbReference>
<dbReference type="InterPro" id="IPR027065">
    <property type="entry name" value="Lon_Prtase"/>
</dbReference>
<keyword evidence="3" id="KW-0378">Hydrolase</keyword>
<dbReference type="GO" id="GO:0005524">
    <property type="term" value="F:ATP binding"/>
    <property type="evidence" value="ECO:0007669"/>
    <property type="project" value="InterPro"/>
</dbReference>
<comment type="caution">
    <text evidence="3">The sequence shown here is derived from an EMBL/GenBank/DDBJ whole genome shotgun (WGS) entry which is preliminary data.</text>
</comment>
<protein>
    <submittedName>
        <fullName evidence="3">ATP-dependent Lon protease</fullName>
        <ecNumber evidence="3">3.4.21.53</ecNumber>
    </submittedName>
</protein>
<reference evidence="3 5" key="1">
    <citation type="submission" date="2023-07" db="EMBL/GenBank/DDBJ databases">
        <title>Sorghum-associated microbial communities from plants grown in Nebraska, USA.</title>
        <authorList>
            <person name="Schachtman D."/>
        </authorList>
    </citation>
    <scope>NUCLEOTIDE SEQUENCE</scope>
    <source>
        <strain evidence="4 5">BE105</strain>
        <strain evidence="3">BE69</strain>
    </source>
</reference>
<dbReference type="AlphaFoldDB" id="A0AAJ2F1D9"/>
<feature type="domain" description="AAA+ ATPase" evidence="2">
    <location>
        <begin position="165"/>
        <end position="310"/>
    </location>
</feature>
<dbReference type="RefSeq" id="WP_209817501.1">
    <property type="nucleotide sequence ID" value="NZ_JAVDTL010000002.1"/>
</dbReference>
<proteinExistence type="predicted"/>
<evidence type="ECO:0000259" key="2">
    <source>
        <dbReference type="SMART" id="SM00382"/>
    </source>
</evidence>
<keyword evidence="5" id="KW-1185">Reference proteome</keyword>
<evidence type="ECO:0000313" key="6">
    <source>
        <dbReference type="Proteomes" id="UP001253458"/>
    </source>
</evidence>
<keyword evidence="3" id="KW-0645">Protease</keyword>
<dbReference type="Gene3D" id="3.40.50.300">
    <property type="entry name" value="P-loop containing nucleotide triphosphate hydrolases"/>
    <property type="match status" value="1"/>
</dbReference>
<dbReference type="EC" id="3.4.21.53" evidence="3"/>
<dbReference type="Proteomes" id="UP001249076">
    <property type="component" value="Unassembled WGS sequence"/>
</dbReference>
<gene>
    <name evidence="3" type="ORF">J2W88_001764</name>
    <name evidence="4" type="ORF">J2W93_001391</name>
</gene>
<accession>A0AAJ2F1D9</accession>
<dbReference type="Proteomes" id="UP001253458">
    <property type="component" value="Unassembled WGS sequence"/>
</dbReference>
<feature type="region of interest" description="Disordered" evidence="1">
    <location>
        <begin position="374"/>
        <end position="395"/>
    </location>
</feature>
<dbReference type="InterPro" id="IPR003593">
    <property type="entry name" value="AAA+_ATPase"/>
</dbReference>
<dbReference type="GO" id="GO:0004176">
    <property type="term" value="F:ATP-dependent peptidase activity"/>
    <property type="evidence" value="ECO:0007669"/>
    <property type="project" value="InterPro"/>
</dbReference>
<dbReference type="EMBL" id="JAVDTL010000002">
    <property type="protein sequence ID" value="MDR6766499.1"/>
    <property type="molecule type" value="Genomic_DNA"/>
</dbReference>
<name>A0AAJ2F1D9_ACIDE</name>
<dbReference type="EMBL" id="JAVDTS010000002">
    <property type="protein sequence ID" value="MDR6836563.1"/>
    <property type="molecule type" value="Genomic_DNA"/>
</dbReference>
<dbReference type="PANTHER" id="PTHR43718">
    <property type="entry name" value="LON PROTEASE"/>
    <property type="match status" value="1"/>
</dbReference>
<dbReference type="PANTHER" id="PTHR43718:SF2">
    <property type="entry name" value="LON PROTEASE HOMOLOG, MITOCHONDRIAL"/>
    <property type="match status" value="1"/>
</dbReference>
<dbReference type="Pfam" id="PF00004">
    <property type="entry name" value="AAA"/>
    <property type="match status" value="1"/>
</dbReference>
<dbReference type="GO" id="GO:0016887">
    <property type="term" value="F:ATP hydrolysis activity"/>
    <property type="evidence" value="ECO:0007669"/>
    <property type="project" value="InterPro"/>
</dbReference>
<dbReference type="GO" id="GO:0006515">
    <property type="term" value="P:protein quality control for misfolded or incompletely synthesized proteins"/>
    <property type="evidence" value="ECO:0007669"/>
    <property type="project" value="TreeGrafter"/>
</dbReference>
<evidence type="ECO:0000313" key="5">
    <source>
        <dbReference type="Proteomes" id="UP001249076"/>
    </source>
</evidence>
<evidence type="ECO:0000313" key="3">
    <source>
        <dbReference type="EMBL" id="MDR6766499.1"/>
    </source>
</evidence>
<sequence length="395" mass="43351">MQMATPMCAGRTADHDLARQYQVVREIAAAVQLERDCAHAMQIDPIVDAVEANETAPEQKKSASQEMSTSDAVPAKDGLFRAFFDPDAMVARQAWAKGLKDDSGRTVQAALKRASELGALRRAASPPDVQELDEMQRDFPHCEEVLAFVRKRTALCSIVSDGPMQLPPILLHGPPGTGKTALSQRLARWLRVPIVQLDMATVETSFKVNGLDSGYASGKPGLIWDALDQECMSPVILLDEIDKCAASHRHDGLGWLLGLLEPSTAAQYRDSCLGLPVDASCINWVATCNDIDALDAPLLSRFRIFEVQAPADEQMRAVALSVLRDMRTTQPWAAAFEWGLPEEVLDALTQRSPREIRQALEDACANAAMNGRRRLTMQDLPPRQRGVKRSTGFLP</sequence>
<dbReference type="InterPro" id="IPR027417">
    <property type="entry name" value="P-loop_NTPase"/>
</dbReference>
<organism evidence="3 6">
    <name type="scientific">Acidovorax delafieldii</name>
    <name type="common">Pseudomonas delafieldii</name>
    <dbReference type="NCBI Taxonomy" id="47920"/>
    <lineage>
        <taxon>Bacteria</taxon>
        <taxon>Pseudomonadati</taxon>
        <taxon>Pseudomonadota</taxon>
        <taxon>Betaproteobacteria</taxon>
        <taxon>Burkholderiales</taxon>
        <taxon>Comamonadaceae</taxon>
        <taxon>Acidovorax</taxon>
    </lineage>
</organism>
<dbReference type="SMART" id="SM00382">
    <property type="entry name" value="AAA"/>
    <property type="match status" value="1"/>
</dbReference>
<evidence type="ECO:0000313" key="4">
    <source>
        <dbReference type="EMBL" id="MDR6836563.1"/>
    </source>
</evidence>